<evidence type="ECO:0000313" key="3">
    <source>
        <dbReference type="Proteomes" id="UP001259239"/>
    </source>
</evidence>
<proteinExistence type="predicted"/>
<dbReference type="Proteomes" id="UP001259239">
    <property type="component" value="Unassembled WGS sequence"/>
</dbReference>
<evidence type="ECO:0000259" key="1">
    <source>
        <dbReference type="Pfam" id="PF03475"/>
    </source>
</evidence>
<comment type="caution">
    <text evidence="2">The sequence shown here is derived from an EMBL/GenBank/DDBJ whole genome shotgun (WGS) entry which is preliminary data.</text>
</comment>
<reference evidence="2" key="2">
    <citation type="submission" date="2023-03" db="EMBL/GenBank/DDBJ databases">
        <authorList>
            <person name="Obshta O."/>
            <person name="Zabrodski M.W."/>
            <person name="Soomro T."/>
            <person name="Wilson G."/>
            <person name="Masood F."/>
            <person name="Thebeau J."/>
            <person name="Bezerra Da Silva M.C."/>
            <person name="Raza F."/>
            <person name="Biganski S."/>
            <person name="Jose M."/>
            <person name="Camilli M."/>
            <person name="Kozii I.V."/>
            <person name="Kozii R.V."/>
            <person name="Simko E."/>
            <person name="Wood S.C."/>
        </authorList>
    </citation>
    <scope>NUCLEOTIDE SEQUENCE</scope>
    <source>
        <strain evidence="2">PL001</strain>
    </source>
</reference>
<dbReference type="Pfam" id="PF03475">
    <property type="entry name" value="YiiM_3-alpha"/>
    <property type="match status" value="1"/>
</dbReference>
<gene>
    <name evidence="2" type="ORF">P7H09_00805</name>
</gene>
<dbReference type="RefSeq" id="WP_226989755.1">
    <property type="nucleotide sequence ID" value="NZ_CBCRXL010000028.1"/>
</dbReference>
<dbReference type="InterPro" id="IPR005163">
    <property type="entry name" value="Tri_helical_YiiM-like"/>
</dbReference>
<dbReference type="EMBL" id="JARQGV010000004">
    <property type="protein sequence ID" value="MDT2249974.1"/>
    <property type="molecule type" value="Genomic_DNA"/>
</dbReference>
<dbReference type="AlphaFoldDB" id="A0AAP5N0V6"/>
<accession>A0AAP5N0V6</accession>
<sequence>MLEVEALSDSWRTSFENKLIQLSKTAGKQP</sequence>
<reference evidence="2" key="1">
    <citation type="journal article" date="2023" name="J. Vet. Diagn. Invest.">
        <title>Oxytetracycline-resistant Paenibacillus larvae identified in commercial beekeeping operations in Saskatchewan using pooled honey sampling.</title>
        <authorList>
            <person name="Obshta O."/>
            <person name="Zabrodski M.W."/>
            <person name="Soomro T."/>
            <person name="Wilson G."/>
            <person name="Masood F."/>
            <person name="Thebeau J."/>
            <person name="Silva M.C.B."/>
            <person name="Biganski S."/>
            <person name="Kozii I.V."/>
            <person name="Koziy R.V."/>
            <person name="Raza M.F."/>
            <person name="Jose M.S."/>
            <person name="Simko E."/>
            <person name="Wood S.C."/>
        </authorList>
    </citation>
    <scope>NUCLEOTIDE SEQUENCE</scope>
    <source>
        <strain evidence="2">PL001</strain>
    </source>
</reference>
<name>A0AAP5N0V6_9BACL</name>
<evidence type="ECO:0000313" key="2">
    <source>
        <dbReference type="EMBL" id="MDT2249974.1"/>
    </source>
</evidence>
<organism evidence="2 3">
    <name type="scientific">Paenibacillus larvae</name>
    <dbReference type="NCBI Taxonomy" id="1464"/>
    <lineage>
        <taxon>Bacteria</taxon>
        <taxon>Bacillati</taxon>
        <taxon>Bacillota</taxon>
        <taxon>Bacilli</taxon>
        <taxon>Bacillales</taxon>
        <taxon>Paenibacillaceae</taxon>
        <taxon>Paenibacillus</taxon>
    </lineage>
</organism>
<feature type="domain" description="YiiM-like triple helical" evidence="1">
    <location>
        <begin position="1"/>
        <end position="19"/>
    </location>
</feature>
<protein>
    <submittedName>
        <fullName evidence="2">3-alpha domain-containing protein</fullName>
    </submittedName>
</protein>